<keyword evidence="9" id="KW-1185">Reference proteome</keyword>
<gene>
    <name evidence="8" type="primary">copZ</name>
    <name evidence="8" type="ORF">HXA33_06345</name>
</gene>
<dbReference type="InterPro" id="IPR006121">
    <property type="entry name" value="HMA_dom"/>
</dbReference>
<dbReference type="PANTHER" id="PTHR46594:SF4">
    <property type="entry name" value="P-TYPE CATION-TRANSPORTING ATPASE"/>
    <property type="match status" value="1"/>
</dbReference>
<dbReference type="NCBIfam" id="NF033795">
    <property type="entry name" value="chaper_CopZ_Bs"/>
    <property type="match status" value="1"/>
</dbReference>
<evidence type="ECO:0000256" key="2">
    <source>
        <dbReference type="ARBA" id="ARBA00015313"/>
    </source>
</evidence>
<evidence type="ECO:0000256" key="5">
    <source>
        <dbReference type="ARBA" id="ARBA00023008"/>
    </source>
</evidence>
<dbReference type="InterPro" id="IPR049740">
    <property type="entry name" value="CopZ"/>
</dbReference>
<keyword evidence="4" id="KW-0479">Metal-binding</keyword>
<evidence type="ECO:0000256" key="6">
    <source>
        <dbReference type="ARBA" id="ARBA00023186"/>
    </source>
</evidence>
<dbReference type="EMBL" id="JABXYM010000001">
    <property type="protein sequence ID" value="MCR6096164.1"/>
    <property type="molecule type" value="Genomic_DNA"/>
</dbReference>
<keyword evidence="5" id="KW-0186">Copper</keyword>
<dbReference type="OrthoDB" id="9813965at2"/>
<evidence type="ECO:0000313" key="9">
    <source>
        <dbReference type="Proteomes" id="UP001057753"/>
    </source>
</evidence>
<dbReference type="NCBIfam" id="TIGR00003">
    <property type="entry name" value="copper ion binding protein"/>
    <property type="match status" value="1"/>
</dbReference>
<dbReference type="CDD" id="cd00371">
    <property type="entry name" value="HMA"/>
    <property type="match status" value="1"/>
</dbReference>
<organism evidence="8 9">
    <name type="scientific">Salipaludibacillus agaradhaerens</name>
    <name type="common">Bacillus agaradhaerens</name>
    <dbReference type="NCBI Taxonomy" id="76935"/>
    <lineage>
        <taxon>Bacteria</taxon>
        <taxon>Bacillati</taxon>
        <taxon>Bacillota</taxon>
        <taxon>Bacilli</taxon>
        <taxon>Bacillales</taxon>
        <taxon>Bacillaceae</taxon>
    </lineage>
</organism>
<dbReference type="PANTHER" id="PTHR46594">
    <property type="entry name" value="P-TYPE CATION-TRANSPORTING ATPASE"/>
    <property type="match status" value="1"/>
</dbReference>
<name>A0A9Q4B0P1_SALAG</name>
<dbReference type="InterPro" id="IPR017969">
    <property type="entry name" value="Heavy-metal-associated_CS"/>
</dbReference>
<dbReference type="GO" id="GO:0005737">
    <property type="term" value="C:cytoplasm"/>
    <property type="evidence" value="ECO:0007669"/>
    <property type="project" value="UniProtKB-SubCell"/>
</dbReference>
<dbReference type="InterPro" id="IPR006122">
    <property type="entry name" value="HMA_Cu_ion-bd"/>
</dbReference>
<dbReference type="RefSeq" id="WP_078576537.1">
    <property type="nucleotide sequence ID" value="NZ_JABXYM010000001.1"/>
</dbReference>
<protein>
    <recommendedName>
        <fullName evidence="2">Copper chaperone CopZ</fullName>
    </recommendedName>
</protein>
<evidence type="ECO:0000313" key="8">
    <source>
        <dbReference type="EMBL" id="MCR6096164.1"/>
    </source>
</evidence>
<dbReference type="Pfam" id="PF00403">
    <property type="entry name" value="HMA"/>
    <property type="match status" value="1"/>
</dbReference>
<feature type="domain" description="HMA" evidence="7">
    <location>
        <begin position="2"/>
        <end position="68"/>
    </location>
</feature>
<proteinExistence type="predicted"/>
<dbReference type="AlphaFoldDB" id="A0A9Q4B0P1"/>
<dbReference type="PROSITE" id="PS01047">
    <property type="entry name" value="HMA_1"/>
    <property type="match status" value="1"/>
</dbReference>
<evidence type="ECO:0000259" key="7">
    <source>
        <dbReference type="PROSITE" id="PS50846"/>
    </source>
</evidence>
<evidence type="ECO:0000256" key="3">
    <source>
        <dbReference type="ARBA" id="ARBA00022490"/>
    </source>
</evidence>
<sequence length="68" mass="7330">MKTEKITIEGMSCNHCKEAVEGALNKVNGVTHAEVSLSDNSVTVSFDESNVSVATLKNEIEEQGYDVV</sequence>
<dbReference type="GO" id="GO:0005507">
    <property type="term" value="F:copper ion binding"/>
    <property type="evidence" value="ECO:0007669"/>
    <property type="project" value="InterPro"/>
</dbReference>
<dbReference type="SUPFAM" id="SSF55008">
    <property type="entry name" value="HMA, heavy metal-associated domain"/>
    <property type="match status" value="1"/>
</dbReference>
<evidence type="ECO:0000256" key="1">
    <source>
        <dbReference type="ARBA" id="ARBA00004496"/>
    </source>
</evidence>
<accession>A0A9Q4B0P1</accession>
<dbReference type="FunFam" id="3.30.70.100:FF:000005">
    <property type="entry name" value="Copper-exporting P-type ATPase A"/>
    <property type="match status" value="1"/>
</dbReference>
<comment type="subcellular location">
    <subcellularLocation>
        <location evidence="1">Cytoplasm</location>
    </subcellularLocation>
</comment>
<keyword evidence="3" id="KW-0963">Cytoplasm</keyword>
<reference evidence="8" key="1">
    <citation type="submission" date="2020-06" db="EMBL/GenBank/DDBJ databases">
        <title>Insight into the genomes of haloalkaliphilic bacilli from Kenyan soda lakes.</title>
        <authorList>
            <person name="Mwirichia R."/>
            <person name="Villamizar G.C."/>
            <person name="Poehlein A."/>
            <person name="Mugweru J."/>
            <person name="Kipnyargis A."/>
            <person name="Kiplimo D."/>
            <person name="Orwa P."/>
            <person name="Daniel R."/>
        </authorList>
    </citation>
    <scope>NUCLEOTIDE SEQUENCE</scope>
    <source>
        <strain evidence="8">B1096_S55</strain>
    </source>
</reference>
<comment type="caution">
    <text evidence="8">The sequence shown here is derived from an EMBL/GenBank/DDBJ whole genome shotgun (WGS) entry which is preliminary data.</text>
</comment>
<evidence type="ECO:0000256" key="4">
    <source>
        <dbReference type="ARBA" id="ARBA00022723"/>
    </source>
</evidence>
<keyword evidence="6" id="KW-0143">Chaperone</keyword>
<dbReference type="Proteomes" id="UP001057753">
    <property type="component" value="Unassembled WGS sequence"/>
</dbReference>
<dbReference type="PROSITE" id="PS50846">
    <property type="entry name" value="HMA_2"/>
    <property type="match status" value="1"/>
</dbReference>
<dbReference type="InterPro" id="IPR036163">
    <property type="entry name" value="HMA_dom_sf"/>
</dbReference>
<dbReference type="Gene3D" id="3.30.70.100">
    <property type="match status" value="1"/>
</dbReference>